<reference evidence="3" key="1">
    <citation type="submission" date="2017-01" db="EMBL/GenBank/DDBJ databases">
        <authorList>
            <person name="Varghese N."/>
            <person name="Submissions S."/>
        </authorList>
    </citation>
    <scope>NUCLEOTIDE SEQUENCE [LARGE SCALE GENOMIC DNA]</scope>
    <source>
        <strain evidence="3">DSM 17126</strain>
    </source>
</reference>
<evidence type="ECO:0000256" key="1">
    <source>
        <dbReference type="SAM" id="Coils"/>
    </source>
</evidence>
<dbReference type="RefSeq" id="WP_076504785.1">
    <property type="nucleotide sequence ID" value="NZ_FTNY01000001.1"/>
</dbReference>
<name>A0A1N7HZD9_9FLAO</name>
<keyword evidence="3" id="KW-1185">Reference proteome</keyword>
<dbReference type="Proteomes" id="UP000186373">
    <property type="component" value="Unassembled WGS sequence"/>
</dbReference>
<evidence type="ECO:0000313" key="3">
    <source>
        <dbReference type="Proteomes" id="UP000186373"/>
    </source>
</evidence>
<gene>
    <name evidence="2" type="ORF">SAMN05421639_101755</name>
</gene>
<accession>A0A1N7HZD9</accession>
<dbReference type="EMBL" id="FTNY01000001">
    <property type="protein sequence ID" value="SIS30207.1"/>
    <property type="molecule type" value="Genomic_DNA"/>
</dbReference>
<dbReference type="OrthoDB" id="1256212at2"/>
<organism evidence="2 3">
    <name type="scientific">Chryseobacterium shigense</name>
    <dbReference type="NCBI Taxonomy" id="297244"/>
    <lineage>
        <taxon>Bacteria</taxon>
        <taxon>Pseudomonadati</taxon>
        <taxon>Bacteroidota</taxon>
        <taxon>Flavobacteriia</taxon>
        <taxon>Flavobacteriales</taxon>
        <taxon>Weeksellaceae</taxon>
        <taxon>Chryseobacterium group</taxon>
        <taxon>Chryseobacterium</taxon>
    </lineage>
</organism>
<evidence type="ECO:0000313" key="2">
    <source>
        <dbReference type="EMBL" id="SIS30207.1"/>
    </source>
</evidence>
<keyword evidence="1" id="KW-0175">Coiled coil</keyword>
<protein>
    <submittedName>
        <fullName evidence="2">Uncharacterized protein</fullName>
    </submittedName>
</protein>
<sequence length="182" mass="21444">MEPIRELKQSNAILQSALNNIRGKIIVELANVLSGKAVVMLPDFSKDDIAVHNFEYRHEWFTMVFFASNSAGFTMTGKNDFLRNELNDYFSKSEELLDTVSDLEDDFEYAEKWEEMMEEYEQEKYEIFDDWFTSCWEEAQKITGNTIPTYFSIEEMDSGVELVSSDSVEIYKNQINRRRYTH</sequence>
<feature type="coiled-coil region" evidence="1">
    <location>
        <begin position="103"/>
        <end position="130"/>
    </location>
</feature>
<proteinExistence type="predicted"/>
<dbReference type="AlphaFoldDB" id="A0A1N7HZD9"/>